<dbReference type="PANTHER" id="PTHR36737:SF1">
    <property type="entry name" value="EXPRESSED PROTEIN"/>
    <property type="match status" value="1"/>
</dbReference>
<dbReference type="EMBL" id="CM035425">
    <property type="protein sequence ID" value="KAH7331949.1"/>
    <property type="molecule type" value="Genomic_DNA"/>
</dbReference>
<dbReference type="GO" id="GO:0009941">
    <property type="term" value="C:chloroplast envelope"/>
    <property type="evidence" value="ECO:0007669"/>
    <property type="project" value="TreeGrafter"/>
</dbReference>
<dbReference type="PANTHER" id="PTHR36737">
    <property type="entry name" value="EXPRESSED PROTEIN"/>
    <property type="match status" value="1"/>
</dbReference>
<evidence type="ECO:0000313" key="2">
    <source>
        <dbReference type="Proteomes" id="UP000825935"/>
    </source>
</evidence>
<reference evidence="1" key="1">
    <citation type="submission" date="2021-08" db="EMBL/GenBank/DDBJ databases">
        <title>WGS assembly of Ceratopteris richardii.</title>
        <authorList>
            <person name="Marchant D.B."/>
            <person name="Chen G."/>
            <person name="Jenkins J."/>
            <person name="Shu S."/>
            <person name="Leebens-Mack J."/>
            <person name="Grimwood J."/>
            <person name="Schmutz J."/>
            <person name="Soltis P."/>
            <person name="Soltis D."/>
            <person name="Chen Z.-H."/>
        </authorList>
    </citation>
    <scope>NUCLEOTIDE SEQUENCE</scope>
    <source>
        <strain evidence="1">Whitten #5841</strain>
        <tissue evidence="1">Leaf</tissue>
    </source>
</reference>
<keyword evidence="2" id="KW-1185">Reference proteome</keyword>
<accession>A0A8T2SGE8</accession>
<dbReference type="OrthoDB" id="2012141at2759"/>
<name>A0A8T2SGE8_CERRI</name>
<dbReference type="AlphaFoldDB" id="A0A8T2SGE8"/>
<protein>
    <submittedName>
        <fullName evidence="1">Uncharacterized protein</fullName>
    </submittedName>
</protein>
<sequence length="156" mass="17456">MASTGGASKFASSDALWRAPAGERAIPRISPVVLSVRRTTNFEYATSIMKHPDPIGKGLASDVVLEAAGPDCIVPGRQKPIRILGLKVWPVENPKWSLKFLEPIGREAKTFLKVFCLISCQYLQFNYFYALLSHFCTSKQMMDRAFDLMQAPFNDR</sequence>
<gene>
    <name evidence="1" type="ORF">KP509_20G059800</name>
</gene>
<dbReference type="Proteomes" id="UP000825935">
    <property type="component" value="Chromosome 20"/>
</dbReference>
<proteinExistence type="predicted"/>
<organism evidence="1 2">
    <name type="scientific">Ceratopteris richardii</name>
    <name type="common">Triangle waterfern</name>
    <dbReference type="NCBI Taxonomy" id="49495"/>
    <lineage>
        <taxon>Eukaryota</taxon>
        <taxon>Viridiplantae</taxon>
        <taxon>Streptophyta</taxon>
        <taxon>Embryophyta</taxon>
        <taxon>Tracheophyta</taxon>
        <taxon>Polypodiopsida</taxon>
        <taxon>Polypodiidae</taxon>
        <taxon>Polypodiales</taxon>
        <taxon>Pteridineae</taxon>
        <taxon>Pteridaceae</taxon>
        <taxon>Parkerioideae</taxon>
        <taxon>Ceratopteris</taxon>
    </lineage>
</organism>
<comment type="caution">
    <text evidence="1">The sequence shown here is derived from an EMBL/GenBank/DDBJ whole genome shotgun (WGS) entry which is preliminary data.</text>
</comment>
<evidence type="ECO:0000313" key="1">
    <source>
        <dbReference type="EMBL" id="KAH7331949.1"/>
    </source>
</evidence>